<dbReference type="InterPro" id="IPR050130">
    <property type="entry name" value="ClpA_ClpB"/>
</dbReference>
<keyword evidence="4" id="KW-0812">Transmembrane</keyword>
<dbReference type="GO" id="GO:0034605">
    <property type="term" value="P:cellular response to heat"/>
    <property type="evidence" value="ECO:0007669"/>
    <property type="project" value="TreeGrafter"/>
</dbReference>
<dbReference type="InterPro" id="IPR027417">
    <property type="entry name" value="P-loop_NTPase"/>
</dbReference>
<reference evidence="6 7" key="1">
    <citation type="submission" date="2017-07" db="EMBL/GenBank/DDBJ databases">
        <title>Mechanisms for carbon and nitrogen cycling indicate functional differentiation within the Candidate Phyla Radiation.</title>
        <authorList>
            <person name="Danczak R.E."/>
            <person name="Johnston M.D."/>
            <person name="Kenah C."/>
            <person name="Slattery M."/>
            <person name="Wrighton K.C."/>
            <person name="Wilkins M.J."/>
        </authorList>
    </citation>
    <scope>NUCLEOTIDE SEQUENCE [LARGE SCALE GENOMIC DNA]</scope>
    <source>
        <strain evidence="6">Athens1014_28</strain>
    </source>
</reference>
<dbReference type="Gene3D" id="1.10.8.60">
    <property type="match status" value="1"/>
</dbReference>
<evidence type="ECO:0000313" key="6">
    <source>
        <dbReference type="EMBL" id="TSC92581.1"/>
    </source>
</evidence>
<dbReference type="EMBL" id="VMGN01000069">
    <property type="protein sequence ID" value="TSC92581.1"/>
    <property type="molecule type" value="Genomic_DNA"/>
</dbReference>
<keyword evidence="2" id="KW-0547">Nucleotide-binding</keyword>
<feature type="transmembrane region" description="Helical" evidence="4">
    <location>
        <begin position="30"/>
        <end position="51"/>
    </location>
</feature>
<comment type="caution">
    <text evidence="6">The sequence shown here is derived from an EMBL/GenBank/DDBJ whole genome shotgun (WGS) entry which is preliminary data.</text>
</comment>
<evidence type="ECO:0000259" key="5">
    <source>
        <dbReference type="SMART" id="SM00382"/>
    </source>
</evidence>
<dbReference type="InterPro" id="IPR003593">
    <property type="entry name" value="AAA+_ATPase"/>
</dbReference>
<dbReference type="AlphaFoldDB" id="A0A554LIA6"/>
<keyword evidence="4" id="KW-0472">Membrane</keyword>
<feature type="non-terminal residue" evidence="6">
    <location>
        <position position="496"/>
    </location>
</feature>
<dbReference type="InterPro" id="IPR041546">
    <property type="entry name" value="ClpA/ClpB_AAA_lid"/>
</dbReference>
<evidence type="ECO:0000256" key="4">
    <source>
        <dbReference type="SAM" id="Phobius"/>
    </source>
</evidence>
<dbReference type="SUPFAM" id="SSF52540">
    <property type="entry name" value="P-loop containing nucleoside triphosphate hydrolases"/>
    <property type="match status" value="1"/>
</dbReference>
<dbReference type="Pfam" id="PF17871">
    <property type="entry name" value="AAA_lid_9"/>
    <property type="match status" value="1"/>
</dbReference>
<keyword evidence="6" id="KW-0378">Hydrolase</keyword>
<dbReference type="CDD" id="cd00009">
    <property type="entry name" value="AAA"/>
    <property type="match status" value="1"/>
</dbReference>
<dbReference type="InterPro" id="IPR003959">
    <property type="entry name" value="ATPase_AAA_core"/>
</dbReference>
<feature type="transmembrane region" description="Helical" evidence="4">
    <location>
        <begin position="63"/>
        <end position="83"/>
    </location>
</feature>
<evidence type="ECO:0000256" key="1">
    <source>
        <dbReference type="ARBA" id="ARBA00022737"/>
    </source>
</evidence>
<accession>A0A554LIA6</accession>
<dbReference type="PANTHER" id="PTHR11638:SF18">
    <property type="entry name" value="HEAT SHOCK PROTEIN 104"/>
    <property type="match status" value="1"/>
</dbReference>
<dbReference type="GO" id="GO:0006508">
    <property type="term" value="P:proteolysis"/>
    <property type="evidence" value="ECO:0007669"/>
    <property type="project" value="UniProtKB-KW"/>
</dbReference>
<dbReference type="Proteomes" id="UP000316495">
    <property type="component" value="Unassembled WGS sequence"/>
</dbReference>
<dbReference type="GO" id="GO:0008233">
    <property type="term" value="F:peptidase activity"/>
    <property type="evidence" value="ECO:0007669"/>
    <property type="project" value="UniProtKB-KW"/>
</dbReference>
<dbReference type="SMART" id="SM00382">
    <property type="entry name" value="AAA"/>
    <property type="match status" value="1"/>
</dbReference>
<dbReference type="PANTHER" id="PTHR11638">
    <property type="entry name" value="ATP-DEPENDENT CLP PROTEASE"/>
    <property type="match status" value="1"/>
</dbReference>
<dbReference type="GO" id="GO:0016887">
    <property type="term" value="F:ATP hydrolysis activity"/>
    <property type="evidence" value="ECO:0007669"/>
    <property type="project" value="InterPro"/>
</dbReference>
<feature type="domain" description="AAA+ ATPase" evidence="5">
    <location>
        <begin position="303"/>
        <end position="443"/>
    </location>
</feature>
<dbReference type="GO" id="GO:0005524">
    <property type="term" value="F:ATP binding"/>
    <property type="evidence" value="ECO:0007669"/>
    <property type="project" value="UniProtKB-KW"/>
</dbReference>
<organism evidence="6 7">
    <name type="scientific">Candidatus Berkelbacteria bacterium Athens1014_28</name>
    <dbReference type="NCBI Taxonomy" id="2017145"/>
    <lineage>
        <taxon>Bacteria</taxon>
        <taxon>Candidatus Berkelbacteria</taxon>
    </lineage>
</organism>
<evidence type="ECO:0000256" key="3">
    <source>
        <dbReference type="ARBA" id="ARBA00022840"/>
    </source>
</evidence>
<evidence type="ECO:0000313" key="7">
    <source>
        <dbReference type="Proteomes" id="UP000316495"/>
    </source>
</evidence>
<evidence type="ECO:0000256" key="2">
    <source>
        <dbReference type="ARBA" id="ARBA00022741"/>
    </source>
</evidence>
<protein>
    <submittedName>
        <fullName evidence="6">ATP-dependent Clp protease ATP-binding subunit ClpC</fullName>
    </submittedName>
</protein>
<keyword evidence="3 6" id="KW-0067">ATP-binding</keyword>
<sequence length="496" mass="54692">MAKLNYNSAGTRIKKLVKINQLFSSFPGKILSMIFWLVGFFSVASLSLTLISTSFDFPLGWSLILLVIFLIFLALRAFFRFFVQNPEILSPMEIKEKAKKKEDIKYFDCLSVAAASALMSVSSDIEEVDICSVFISLVKSPASNFIFNRIGVAKEDVLEKIATVTGAGAVRFSQVAERSIEIAILENHNKVEVGDILVAISELDPDLTSFISEKNLDSNDLANIVYWQTSLEKKIEKGKKILDPSDLHLSGGIGRDWAFGYTLDLNQFSTDLTEEVNRFGLGLEIIGHERETTLLEQALNRVEGANAILVGEPGIGKKTIVLGLAKKLNDGKASGSIYHKHIRELNVDLLISGLSGPGEFTERLTRVFSQAANAGNIIIFIDGLEKLLSSGEAGQIDASAVLSPYLAYPEINFICTMNAADYNSLIPNSPIISQKMERIEVSEPNGSEMIRILEDMVLKVENHFKILVTYSAIKEVAKLANKYLLDQPNPEKSISL</sequence>
<dbReference type="Gene3D" id="3.40.50.300">
    <property type="entry name" value="P-loop containing nucleotide triphosphate hydrolases"/>
    <property type="match status" value="1"/>
</dbReference>
<gene>
    <name evidence="6" type="ORF">Athens101428_827</name>
</gene>
<proteinExistence type="predicted"/>
<keyword evidence="6" id="KW-0645">Protease</keyword>
<keyword evidence="4" id="KW-1133">Transmembrane helix</keyword>
<dbReference type="GO" id="GO:0005737">
    <property type="term" value="C:cytoplasm"/>
    <property type="evidence" value="ECO:0007669"/>
    <property type="project" value="TreeGrafter"/>
</dbReference>
<name>A0A554LIA6_9BACT</name>
<dbReference type="Pfam" id="PF00004">
    <property type="entry name" value="AAA"/>
    <property type="match status" value="1"/>
</dbReference>
<keyword evidence="1" id="KW-0677">Repeat</keyword>